<gene>
    <name evidence="2" type="ORF">GCM10009749_25020</name>
</gene>
<proteinExistence type="predicted"/>
<dbReference type="Pfam" id="PF03445">
    <property type="entry name" value="DUF294"/>
    <property type="match status" value="1"/>
</dbReference>
<name>A0ABN2M8A4_9MICO</name>
<dbReference type="Gene3D" id="3.30.460.10">
    <property type="entry name" value="Beta Polymerase, domain 2"/>
    <property type="match status" value="1"/>
</dbReference>
<dbReference type="SUPFAM" id="SSF81301">
    <property type="entry name" value="Nucleotidyltransferase"/>
    <property type="match status" value="1"/>
</dbReference>
<dbReference type="InterPro" id="IPR005105">
    <property type="entry name" value="GlnD_Uridyltrans_N"/>
</dbReference>
<protein>
    <recommendedName>
        <fullName evidence="1">Protein-PII uridylyltransferase N-terminal domain-containing protein</fullName>
    </recommendedName>
</protein>
<feature type="domain" description="Protein-PII uridylyltransferase N-terminal" evidence="1">
    <location>
        <begin position="55"/>
        <end position="113"/>
    </location>
</feature>
<dbReference type="InterPro" id="IPR043519">
    <property type="entry name" value="NT_sf"/>
</dbReference>
<accession>A0ABN2M8A4</accession>
<dbReference type="Proteomes" id="UP001500002">
    <property type="component" value="Unassembled WGS sequence"/>
</dbReference>
<evidence type="ECO:0000313" key="3">
    <source>
        <dbReference type="Proteomes" id="UP001500002"/>
    </source>
</evidence>
<reference evidence="2 3" key="1">
    <citation type="journal article" date="2019" name="Int. J. Syst. Evol. Microbiol.">
        <title>The Global Catalogue of Microorganisms (GCM) 10K type strain sequencing project: providing services to taxonomists for standard genome sequencing and annotation.</title>
        <authorList>
            <consortium name="The Broad Institute Genomics Platform"/>
            <consortium name="The Broad Institute Genome Sequencing Center for Infectious Disease"/>
            <person name="Wu L."/>
            <person name="Ma J."/>
        </authorList>
    </citation>
    <scope>NUCLEOTIDE SEQUENCE [LARGE SCALE GENOMIC DNA]</scope>
    <source>
        <strain evidence="2 3">JCM 14322</strain>
    </source>
</reference>
<organism evidence="2 3">
    <name type="scientific">Agromyces neolithicus</name>
    <dbReference type="NCBI Taxonomy" id="269420"/>
    <lineage>
        <taxon>Bacteria</taxon>
        <taxon>Bacillati</taxon>
        <taxon>Actinomycetota</taxon>
        <taxon>Actinomycetes</taxon>
        <taxon>Micrococcales</taxon>
        <taxon>Microbacteriaceae</taxon>
        <taxon>Agromyces</taxon>
    </lineage>
</organism>
<comment type="caution">
    <text evidence="2">The sequence shown here is derived from an EMBL/GenBank/DDBJ whole genome shotgun (WGS) entry which is preliminary data.</text>
</comment>
<evidence type="ECO:0000259" key="1">
    <source>
        <dbReference type="Pfam" id="PF03445"/>
    </source>
</evidence>
<sequence length="163" mass="18114">MHRALTNFVRLGLVDAEARPPAIIYRPNRQHVLWEVIESALEARARVFDALDRFCSDELPPELDLTVVVYGSVARRESTLESDLDLFVVYPDGVDPDAQADFSYQLAQHAERITGNQAQIFAVTRSELQSRQGERDPLVGSVIADGILVHGRPLSGGQHRPVS</sequence>
<keyword evidence="3" id="KW-1185">Reference proteome</keyword>
<dbReference type="EMBL" id="BAAANJ010000009">
    <property type="protein sequence ID" value="GAA1814533.1"/>
    <property type="molecule type" value="Genomic_DNA"/>
</dbReference>
<evidence type="ECO:0000313" key="2">
    <source>
        <dbReference type="EMBL" id="GAA1814533.1"/>
    </source>
</evidence>